<comment type="caution">
    <text evidence="2">The sequence shown here is derived from an EMBL/GenBank/DDBJ whole genome shotgun (WGS) entry which is preliminary data.</text>
</comment>
<accession>A0A9P7MCA2</accession>
<dbReference type="OrthoDB" id="4957048at2759"/>
<dbReference type="Proteomes" id="UP000706124">
    <property type="component" value="Unassembled WGS sequence"/>
</dbReference>
<feature type="region of interest" description="Disordered" evidence="1">
    <location>
        <begin position="111"/>
        <end position="133"/>
    </location>
</feature>
<name>A0A9P7MCA2_9HYPO</name>
<keyword evidence="3" id="KW-1185">Reference proteome</keyword>
<organism evidence="2 3">
    <name type="scientific">Claviceps pazoutovae</name>
    <dbReference type="NCBI Taxonomy" id="1649127"/>
    <lineage>
        <taxon>Eukaryota</taxon>
        <taxon>Fungi</taxon>
        <taxon>Dikarya</taxon>
        <taxon>Ascomycota</taxon>
        <taxon>Pezizomycotina</taxon>
        <taxon>Sordariomycetes</taxon>
        <taxon>Hypocreomycetidae</taxon>
        <taxon>Hypocreales</taxon>
        <taxon>Clavicipitaceae</taxon>
        <taxon>Claviceps</taxon>
    </lineage>
</organism>
<gene>
    <name evidence="2" type="ORF">E4U60_001891</name>
</gene>
<evidence type="ECO:0000313" key="2">
    <source>
        <dbReference type="EMBL" id="KAG5937536.1"/>
    </source>
</evidence>
<feature type="region of interest" description="Disordered" evidence="1">
    <location>
        <begin position="32"/>
        <end position="96"/>
    </location>
</feature>
<evidence type="ECO:0000256" key="1">
    <source>
        <dbReference type="SAM" id="MobiDB-lite"/>
    </source>
</evidence>
<proteinExistence type="predicted"/>
<dbReference type="AlphaFoldDB" id="A0A9P7MCA2"/>
<evidence type="ECO:0000313" key="3">
    <source>
        <dbReference type="Proteomes" id="UP000706124"/>
    </source>
</evidence>
<reference evidence="2 3" key="1">
    <citation type="journal article" date="2020" name="bioRxiv">
        <title>Whole genome comparisons of ergot fungi reveals the divergence and evolution of species within the genus Claviceps are the result of varying mechanisms driving genome evolution and host range expansion.</title>
        <authorList>
            <person name="Wyka S.A."/>
            <person name="Mondo S.J."/>
            <person name="Liu M."/>
            <person name="Dettman J."/>
            <person name="Nalam V."/>
            <person name="Broders K.D."/>
        </authorList>
    </citation>
    <scope>NUCLEOTIDE SEQUENCE [LARGE SCALE GENOMIC DNA]</scope>
    <source>
        <strain evidence="2 3">CCC 1485</strain>
    </source>
</reference>
<sequence>MRSYHDAGHLAGIAQQALSQMDSLSLGDRIIKTEPQEDSPMSEMSPCGPSHTDAYVAPGPRTIKAEPEEDSPMSGLNGLPPTNPSNPPEFGHGGFHADKWEDWLSQRKRNYARKQPVQQQQTPSDDDDDEDPLASWRSLAAAPDPLPMDIKVEEEARVLEVFGNTLSAWSLPPSQYNMGYEYPWPSTPRGLSEPVFCGTVHQEPSHEATERAREIHGAGSSLSHVVMWTGTSTSRRTHGGGYAVASLYNGEGWRVMCRREGHPIGRLWMSLQSIALAVEVALQHVTVWQPTPFVGTTVRIFTSDTDAIKALKTLPLCAMNTSMIEASQTISVLEEIAAISRNLSELGATLEVFWAPRGKHPGYKVARAASVYASSTPDGRNQDSWAFPDKDEVVEALDEDASANIKAEMEEKVKTEVKAEVKEEIKAQVKVEIKAQVKDDDDDMSSLDLKTEKELEVDDKWWQRLSCC</sequence>
<protein>
    <submittedName>
        <fullName evidence="2">Uncharacterized protein</fullName>
    </submittedName>
</protein>
<dbReference type="EMBL" id="SRPO01000180">
    <property type="protein sequence ID" value="KAG5937536.1"/>
    <property type="molecule type" value="Genomic_DNA"/>
</dbReference>